<feature type="compositionally biased region" description="Polar residues" evidence="1">
    <location>
        <begin position="270"/>
        <end position="298"/>
    </location>
</feature>
<comment type="caution">
    <text evidence="3">The sequence shown here is derived from an EMBL/GenBank/DDBJ whole genome shotgun (WGS) entry which is preliminary data.</text>
</comment>
<dbReference type="STRING" id="158441.A0A226EGS0"/>
<sequence>MQNCLIMWISGVLLVFQLLNLVAAQGDPEFKHELPPGVELVNPKDFGLTDDQLGGLLSNVKVLGGSTIGDTKTQILTVGFEGDEDLNFDDFEIPGLTDKKAADMPDKEKQIANVAFEKFKEFFKDPKKSAKSYEPPKTSPGDTSQQTGSELKSGRTPPNNKNNNPPRQFHQRVRPNPESLQQHYPVQLTQPLNQNPTTSRAPISNPAQQRNPSRAQNPNQHQQHLIQNENLNNHRLHYNPPPQLQENNNNPQLQSAPQHPLRHSSHAIAFTNNNQPSRHQNQEFNANKLPPTTHNPVNQPQSQLPPQEPSQEYRTIPQDHRVHKTFPPHPNQLNGPEGGKVNPHPSQNSLPPGNFQRFTIYSHNKSIPTSQRPSSTTPRQQQEVGKVVRNQLLFNHNNQNSYQEDTQRPQNTQRPHHQQQQQQQQQLHHASPIDLVPPQEADQEYRTITQTQYPQPPPPSFQNPSSSSSSSVPSLQPFPSPQDPQQTPVSHIFIQHENHEGSSPVHQTSFHPRFRPPTKFANDFTPSVNHITTPLPHFDVTPSMPMILISTNENAITDPKRMELLRQQQRTMEEKRQKLRQQQQEQNPLKDRQPHSLSYAKQGIGTQAPHYINTNQITEDPQKQNLQTYSSQNAYTQQQYRQYSNSNNNNGNTNHHQHQQNHHHQNEQQTSFNFQAQQQQHQLHNLQNLYYNTQVHPQSSPQLPPRPYYEQQQQQPQAQPSTNYASVPISNIQPPPPLVPRFQVRPGELQHPFYATRHKRGYRHRLSSILRGLWGDGDYK</sequence>
<feature type="compositionally biased region" description="Polar residues" evidence="1">
    <location>
        <begin position="344"/>
        <end position="357"/>
    </location>
</feature>
<gene>
    <name evidence="3" type="ORF">Fcan01_07372</name>
</gene>
<evidence type="ECO:0000313" key="3">
    <source>
        <dbReference type="EMBL" id="OXA56863.1"/>
    </source>
</evidence>
<dbReference type="AlphaFoldDB" id="A0A226EGS0"/>
<proteinExistence type="predicted"/>
<evidence type="ECO:0000313" key="4">
    <source>
        <dbReference type="Proteomes" id="UP000198287"/>
    </source>
</evidence>
<feature type="compositionally biased region" description="Low complexity" evidence="1">
    <location>
        <begin position="299"/>
        <end position="312"/>
    </location>
</feature>
<keyword evidence="4" id="KW-1185">Reference proteome</keyword>
<accession>A0A226EGS0</accession>
<feature type="compositionally biased region" description="Low complexity" evidence="1">
    <location>
        <begin position="244"/>
        <end position="254"/>
    </location>
</feature>
<evidence type="ECO:0000256" key="1">
    <source>
        <dbReference type="SAM" id="MobiDB-lite"/>
    </source>
</evidence>
<feature type="compositionally biased region" description="Low complexity" evidence="1">
    <location>
        <begin position="708"/>
        <end position="720"/>
    </location>
</feature>
<feature type="region of interest" description="Disordered" evidence="1">
    <location>
        <begin position="126"/>
        <end position="172"/>
    </location>
</feature>
<protein>
    <submittedName>
        <fullName evidence="3">Uncharacterized protein</fullName>
    </submittedName>
</protein>
<feature type="compositionally biased region" description="Polar residues" evidence="1">
    <location>
        <begin position="140"/>
        <end position="150"/>
    </location>
</feature>
<keyword evidence="2" id="KW-0732">Signal</keyword>
<feature type="region of interest" description="Disordered" evidence="1">
    <location>
        <begin position="190"/>
        <end position="357"/>
    </location>
</feature>
<name>A0A226EGS0_FOLCA</name>
<feature type="compositionally biased region" description="Polar residues" evidence="1">
    <location>
        <begin position="190"/>
        <end position="233"/>
    </location>
</feature>
<dbReference type="Proteomes" id="UP000198287">
    <property type="component" value="Unassembled WGS sequence"/>
</dbReference>
<feature type="region of interest" description="Disordered" evidence="1">
    <location>
        <begin position="695"/>
        <end position="725"/>
    </location>
</feature>
<feature type="region of interest" description="Disordered" evidence="1">
    <location>
        <begin position="396"/>
        <end position="429"/>
    </location>
</feature>
<organism evidence="3 4">
    <name type="scientific">Folsomia candida</name>
    <name type="common">Springtail</name>
    <dbReference type="NCBI Taxonomy" id="158441"/>
    <lineage>
        <taxon>Eukaryota</taxon>
        <taxon>Metazoa</taxon>
        <taxon>Ecdysozoa</taxon>
        <taxon>Arthropoda</taxon>
        <taxon>Hexapoda</taxon>
        <taxon>Collembola</taxon>
        <taxon>Entomobryomorpha</taxon>
        <taxon>Isotomoidea</taxon>
        <taxon>Isotomidae</taxon>
        <taxon>Proisotominae</taxon>
        <taxon>Folsomia</taxon>
    </lineage>
</organism>
<feature type="compositionally biased region" description="Low complexity" evidence="1">
    <location>
        <begin position="408"/>
        <end position="426"/>
    </location>
</feature>
<reference evidence="3 4" key="1">
    <citation type="submission" date="2015-12" db="EMBL/GenBank/DDBJ databases">
        <title>The genome of Folsomia candida.</title>
        <authorList>
            <person name="Faddeeva A."/>
            <person name="Derks M.F."/>
            <person name="Anvar Y."/>
            <person name="Smit S."/>
            <person name="Van Straalen N."/>
            <person name="Roelofs D."/>
        </authorList>
    </citation>
    <scope>NUCLEOTIDE SEQUENCE [LARGE SCALE GENOMIC DNA]</scope>
    <source>
        <strain evidence="3 4">VU population</strain>
        <tissue evidence="3">Whole body</tissue>
    </source>
</reference>
<feature type="region of interest" description="Disordered" evidence="1">
    <location>
        <begin position="450"/>
        <end position="487"/>
    </location>
</feature>
<feature type="compositionally biased region" description="Low complexity" evidence="1">
    <location>
        <begin position="157"/>
        <end position="166"/>
    </location>
</feature>
<feature type="chain" id="PRO_5012195134" evidence="2">
    <location>
        <begin position="25"/>
        <end position="780"/>
    </location>
</feature>
<feature type="signal peptide" evidence="2">
    <location>
        <begin position="1"/>
        <end position="24"/>
    </location>
</feature>
<feature type="region of interest" description="Disordered" evidence="1">
    <location>
        <begin position="569"/>
        <end position="594"/>
    </location>
</feature>
<evidence type="ECO:0000256" key="2">
    <source>
        <dbReference type="SAM" id="SignalP"/>
    </source>
</evidence>
<feature type="region of interest" description="Disordered" evidence="1">
    <location>
        <begin position="643"/>
        <end position="669"/>
    </location>
</feature>
<feature type="compositionally biased region" description="Low complexity" evidence="1">
    <location>
        <begin position="462"/>
        <end position="475"/>
    </location>
</feature>
<dbReference type="OMA" id="QHENHEG"/>
<feature type="compositionally biased region" description="Low complexity" evidence="1">
    <location>
        <begin position="643"/>
        <end position="654"/>
    </location>
</feature>
<dbReference type="EMBL" id="LNIX01000003">
    <property type="protein sequence ID" value="OXA56863.1"/>
    <property type="molecule type" value="Genomic_DNA"/>
</dbReference>